<dbReference type="HAMAP" id="MF_01145">
    <property type="entry name" value="Foldase_PrsA"/>
    <property type="match status" value="1"/>
</dbReference>
<reference evidence="16" key="1">
    <citation type="journal article" date="2013" name="Genome Announc.">
        <title>First genome sequence of a syntrophic acetate-oxidizing bacterium, Tepidanaerobacter acetatoxydans strain Re1.</title>
        <authorList>
            <person name="Manzoor S."/>
            <person name="Bongcam-Rudloff E."/>
            <person name="Schnurer A."/>
            <person name="Muller B."/>
        </authorList>
    </citation>
    <scope>NUCLEOTIDE SEQUENCE [LARGE SCALE GENOMIC DNA]</scope>
    <source>
        <strain evidence="16">Re1</strain>
    </source>
</reference>
<evidence type="ECO:0000256" key="2">
    <source>
        <dbReference type="ARBA" id="ARBA00004193"/>
    </source>
</evidence>
<dbReference type="InterPro" id="IPR050245">
    <property type="entry name" value="PrsA_foldase"/>
</dbReference>
<dbReference type="Gene3D" id="3.10.50.40">
    <property type="match status" value="1"/>
</dbReference>
<evidence type="ECO:0000256" key="7">
    <source>
        <dbReference type="ARBA" id="ARBA00023136"/>
    </source>
</evidence>
<dbReference type="InterPro" id="IPR046357">
    <property type="entry name" value="PPIase_dom_sf"/>
</dbReference>
<keyword evidence="6 11" id="KW-0697">Rotamase</keyword>
<proteinExistence type="inferred from homology"/>
<keyword evidence="5 11" id="KW-0732">Signal</keyword>
<keyword evidence="9 11" id="KW-0413">Isomerase</keyword>
<dbReference type="KEGG" id="tep:TepRe1_0470"/>
<keyword evidence="8 11" id="KW-0564">Palmitate</keyword>
<evidence type="ECO:0000256" key="10">
    <source>
        <dbReference type="ARBA" id="ARBA00023288"/>
    </source>
</evidence>
<evidence type="ECO:0000256" key="11">
    <source>
        <dbReference type="HAMAP-Rule" id="MF_01145"/>
    </source>
</evidence>
<evidence type="ECO:0000256" key="13">
    <source>
        <dbReference type="SAM" id="SignalP"/>
    </source>
</evidence>
<dbReference type="AlphaFoldDB" id="F4LV93"/>
<dbReference type="EMBL" id="HF563609">
    <property type="protein sequence ID" value="CDI40401.1"/>
    <property type="molecule type" value="Genomic_DNA"/>
</dbReference>
<comment type="similarity">
    <text evidence="3 11">Belongs to the PrsA family.</text>
</comment>
<evidence type="ECO:0000313" key="16">
    <source>
        <dbReference type="Proteomes" id="UP000010802"/>
    </source>
</evidence>
<evidence type="ECO:0000256" key="9">
    <source>
        <dbReference type="ARBA" id="ARBA00023235"/>
    </source>
</evidence>
<keyword evidence="12" id="KW-0175">Coiled coil</keyword>
<comment type="function">
    <text evidence="11">Plays a major role in protein secretion by helping the post-translocational extracellular folding of several secreted proteins.</text>
</comment>
<accession>F4LV93</accession>
<dbReference type="eggNOG" id="COG0760">
    <property type="taxonomic scope" value="Bacteria"/>
</dbReference>
<comment type="subcellular location">
    <subcellularLocation>
        <location evidence="2 11">Cell membrane</location>
        <topology evidence="2 11">Lipid-anchor</topology>
    </subcellularLocation>
</comment>
<dbReference type="KEGG" id="tae:TepiRe1_0517"/>
<protein>
    <recommendedName>
        <fullName evidence="11">Foldase protein PrsA</fullName>
        <ecNumber evidence="11">5.2.1.8</ecNumber>
    </recommendedName>
</protein>
<dbReference type="STRING" id="1209989.TepRe1_0470"/>
<evidence type="ECO:0000256" key="8">
    <source>
        <dbReference type="ARBA" id="ARBA00023139"/>
    </source>
</evidence>
<dbReference type="SUPFAM" id="SSF54534">
    <property type="entry name" value="FKBP-like"/>
    <property type="match status" value="1"/>
</dbReference>
<dbReference type="InterPro" id="IPR023058">
    <property type="entry name" value="PPIase_PpiC_CS"/>
</dbReference>
<organism evidence="15 16">
    <name type="scientific">Tepidanaerobacter acetatoxydans (strain DSM 21804 / JCM 16047 / Re1)</name>
    <dbReference type="NCBI Taxonomy" id="1209989"/>
    <lineage>
        <taxon>Bacteria</taxon>
        <taxon>Bacillati</taxon>
        <taxon>Bacillota</taxon>
        <taxon>Clostridia</taxon>
        <taxon>Thermosediminibacterales</taxon>
        <taxon>Tepidanaerobacteraceae</taxon>
        <taxon>Tepidanaerobacter</taxon>
    </lineage>
</organism>
<keyword evidence="4 11" id="KW-1003">Cell membrane</keyword>
<dbReference type="PROSITE" id="PS01096">
    <property type="entry name" value="PPIC_PPIASE_1"/>
    <property type="match status" value="1"/>
</dbReference>
<dbReference type="Gene3D" id="1.10.4030.10">
    <property type="entry name" value="Porin chaperone SurA, peptide-binding domain"/>
    <property type="match status" value="1"/>
</dbReference>
<evidence type="ECO:0000256" key="4">
    <source>
        <dbReference type="ARBA" id="ARBA00022475"/>
    </source>
</evidence>
<dbReference type="GO" id="GO:0005886">
    <property type="term" value="C:plasma membrane"/>
    <property type="evidence" value="ECO:0007669"/>
    <property type="project" value="UniProtKB-SubCell"/>
</dbReference>
<evidence type="ECO:0000256" key="3">
    <source>
        <dbReference type="ARBA" id="ARBA00006071"/>
    </source>
</evidence>
<evidence type="ECO:0000256" key="5">
    <source>
        <dbReference type="ARBA" id="ARBA00022729"/>
    </source>
</evidence>
<name>F4LV93_TEPAE</name>
<dbReference type="HOGENOM" id="CLU_034646_5_3_9"/>
<dbReference type="GO" id="GO:0003755">
    <property type="term" value="F:peptidyl-prolyl cis-trans isomerase activity"/>
    <property type="evidence" value="ECO:0007669"/>
    <property type="project" value="UniProtKB-UniRule"/>
</dbReference>
<comment type="catalytic activity">
    <reaction evidence="1 11">
        <text>[protein]-peptidylproline (omega=180) = [protein]-peptidylproline (omega=0)</text>
        <dbReference type="Rhea" id="RHEA:16237"/>
        <dbReference type="Rhea" id="RHEA-COMP:10747"/>
        <dbReference type="Rhea" id="RHEA-COMP:10748"/>
        <dbReference type="ChEBI" id="CHEBI:83833"/>
        <dbReference type="ChEBI" id="CHEBI:83834"/>
        <dbReference type="EC" id="5.2.1.8"/>
    </reaction>
</comment>
<dbReference type="PROSITE" id="PS51257">
    <property type="entry name" value="PROKAR_LIPOPROTEIN"/>
    <property type="match status" value="1"/>
</dbReference>
<feature type="chain" id="PRO_5039066502" description="Foldase protein PrsA" evidence="13">
    <location>
        <begin position="29"/>
        <end position="300"/>
    </location>
</feature>
<feature type="domain" description="PpiC" evidence="14">
    <location>
        <begin position="164"/>
        <end position="254"/>
    </location>
</feature>
<dbReference type="PANTHER" id="PTHR47245:SF1">
    <property type="entry name" value="FOLDASE PROTEIN PRSA"/>
    <property type="match status" value="1"/>
</dbReference>
<feature type="coiled-coil region" evidence="12">
    <location>
        <begin position="249"/>
        <end position="276"/>
    </location>
</feature>
<keyword evidence="16" id="KW-1185">Reference proteome</keyword>
<dbReference type="Pfam" id="PF13616">
    <property type="entry name" value="Rotamase_3"/>
    <property type="match status" value="1"/>
</dbReference>
<evidence type="ECO:0000256" key="6">
    <source>
        <dbReference type="ARBA" id="ARBA00023110"/>
    </source>
</evidence>
<keyword evidence="10 11" id="KW-0449">Lipoprotein</keyword>
<dbReference type="Proteomes" id="UP000010802">
    <property type="component" value="Chromosome"/>
</dbReference>
<gene>
    <name evidence="11 15" type="primary">prsA</name>
    <name evidence="15" type="ordered locus">TEPIRE1_0517</name>
</gene>
<evidence type="ECO:0000313" key="15">
    <source>
        <dbReference type="EMBL" id="CDI40401.1"/>
    </source>
</evidence>
<dbReference type="InterPro" id="IPR000297">
    <property type="entry name" value="PPIase_PpiC"/>
</dbReference>
<feature type="signal peptide" evidence="13">
    <location>
        <begin position="1"/>
        <end position="28"/>
    </location>
</feature>
<evidence type="ECO:0000256" key="1">
    <source>
        <dbReference type="ARBA" id="ARBA00000971"/>
    </source>
</evidence>
<dbReference type="PROSITE" id="PS50198">
    <property type="entry name" value="PPIC_PPIASE_2"/>
    <property type="match status" value="1"/>
</dbReference>
<dbReference type="Pfam" id="PF13624">
    <property type="entry name" value="SurA_N_3"/>
    <property type="match status" value="1"/>
</dbReference>
<dbReference type="RefSeq" id="WP_013777591.1">
    <property type="nucleotide sequence ID" value="NC_015519.1"/>
</dbReference>
<evidence type="ECO:0000259" key="14">
    <source>
        <dbReference type="PROSITE" id="PS50198"/>
    </source>
</evidence>
<sequence>MRTILIKHKKFLASIIVLSLAIPLILSACNTSTSAKKADNNVVARINDEVITRDELYDALVQENGDAVLNSLIANKIVELEAKKQNITVSEEDVQKEVDKLAEQYGGEEALTQFLEMYGYSLDEIKENIKMNLNVKKLLEPTIKIEESEIKSYFDENKASFDTPEQVKASHILVDTEEKAKEVKQKLQDGEDFAELAKTYSTDTSNNQQGGELGYFSKGQMTPEFEEAAFSLKAGEISDPVKTEFGYHIIKVEDKKEAKEATYEESKDEVKNILLEEKLSTAFSTWIQEKFGEYKIETLI</sequence>
<dbReference type="InterPro" id="IPR023059">
    <property type="entry name" value="Foldase_PrsA"/>
</dbReference>
<evidence type="ECO:0000256" key="12">
    <source>
        <dbReference type="SAM" id="Coils"/>
    </source>
</evidence>
<keyword evidence="7 11" id="KW-0472">Membrane</keyword>
<dbReference type="PANTHER" id="PTHR47245">
    <property type="entry name" value="PEPTIDYLPROLYL ISOMERASE"/>
    <property type="match status" value="1"/>
</dbReference>
<dbReference type="GO" id="GO:0006457">
    <property type="term" value="P:protein folding"/>
    <property type="evidence" value="ECO:0007669"/>
    <property type="project" value="UniProtKB-UniRule"/>
</dbReference>
<dbReference type="InterPro" id="IPR027304">
    <property type="entry name" value="Trigger_fact/SurA_dom_sf"/>
</dbReference>
<dbReference type="EC" id="5.2.1.8" evidence="11"/>
<dbReference type="SUPFAM" id="SSF109998">
    <property type="entry name" value="Triger factor/SurA peptide-binding domain-like"/>
    <property type="match status" value="1"/>
</dbReference>